<evidence type="ECO:0000256" key="6">
    <source>
        <dbReference type="PROSITE-ProRule" id="PRU00027"/>
    </source>
</evidence>
<keyword evidence="5" id="KW-0539">Nucleus</keyword>
<dbReference type="PROSITE" id="PS50808">
    <property type="entry name" value="ZF_BED"/>
    <property type="match status" value="1"/>
</dbReference>
<reference evidence="9" key="1">
    <citation type="submission" date="2022-07" db="EMBL/GenBank/DDBJ databases">
        <title>Phylogenomic reconstructions and comparative analyses of Kickxellomycotina fungi.</title>
        <authorList>
            <person name="Reynolds N.K."/>
            <person name="Stajich J.E."/>
            <person name="Barry K."/>
            <person name="Grigoriev I.V."/>
            <person name="Crous P."/>
            <person name="Smith M.E."/>
        </authorList>
    </citation>
    <scope>NUCLEOTIDE SEQUENCE</scope>
    <source>
        <strain evidence="9">NBRC 105413</strain>
    </source>
</reference>
<protein>
    <recommendedName>
        <fullName evidence="8">BED-type domain-containing protein</fullName>
    </recommendedName>
</protein>
<keyword evidence="4" id="KW-0862">Zinc</keyword>
<feature type="region of interest" description="Disordered" evidence="7">
    <location>
        <begin position="102"/>
        <end position="125"/>
    </location>
</feature>
<dbReference type="GO" id="GO:0003677">
    <property type="term" value="F:DNA binding"/>
    <property type="evidence" value="ECO:0007669"/>
    <property type="project" value="InterPro"/>
</dbReference>
<dbReference type="Gene3D" id="3.30.160.60">
    <property type="entry name" value="Classic Zinc Finger"/>
    <property type="match status" value="1"/>
</dbReference>
<dbReference type="AlphaFoldDB" id="A0A9W8CIU4"/>
<dbReference type="CDD" id="cd20908">
    <property type="entry name" value="SUF4-like"/>
    <property type="match status" value="1"/>
</dbReference>
<dbReference type="InterPro" id="IPR013087">
    <property type="entry name" value="Znf_C2H2_type"/>
</dbReference>
<feature type="region of interest" description="Disordered" evidence="7">
    <location>
        <begin position="251"/>
        <end position="293"/>
    </location>
</feature>
<evidence type="ECO:0000256" key="4">
    <source>
        <dbReference type="ARBA" id="ARBA00022833"/>
    </source>
</evidence>
<dbReference type="GO" id="GO:0005634">
    <property type="term" value="C:nucleus"/>
    <property type="evidence" value="ECO:0007669"/>
    <property type="project" value="UniProtKB-SubCell"/>
</dbReference>
<name>A0A9W8CIU4_9FUNG</name>
<keyword evidence="3 6" id="KW-0863">Zinc-finger</keyword>
<organism evidence="9 10">
    <name type="scientific">Coemansia asiatica</name>
    <dbReference type="NCBI Taxonomy" id="1052880"/>
    <lineage>
        <taxon>Eukaryota</taxon>
        <taxon>Fungi</taxon>
        <taxon>Fungi incertae sedis</taxon>
        <taxon>Zoopagomycota</taxon>
        <taxon>Kickxellomycotina</taxon>
        <taxon>Kickxellomycetes</taxon>
        <taxon>Kickxellales</taxon>
        <taxon>Kickxellaceae</taxon>
        <taxon>Coemansia</taxon>
    </lineage>
</organism>
<keyword evidence="2" id="KW-0479">Metal-binding</keyword>
<dbReference type="SMART" id="SM00355">
    <property type="entry name" value="ZnF_C2H2"/>
    <property type="match status" value="2"/>
</dbReference>
<comment type="subcellular location">
    <subcellularLocation>
        <location evidence="1">Nucleus</location>
    </subcellularLocation>
</comment>
<proteinExistence type="predicted"/>
<dbReference type="GO" id="GO:0008270">
    <property type="term" value="F:zinc ion binding"/>
    <property type="evidence" value="ECO:0007669"/>
    <property type="project" value="UniProtKB-KW"/>
</dbReference>
<feature type="domain" description="BED-type" evidence="8">
    <location>
        <begin position="8"/>
        <end position="67"/>
    </location>
</feature>
<evidence type="ECO:0000256" key="7">
    <source>
        <dbReference type="SAM" id="MobiDB-lite"/>
    </source>
</evidence>
<evidence type="ECO:0000313" key="9">
    <source>
        <dbReference type="EMBL" id="KAJ1644106.1"/>
    </source>
</evidence>
<dbReference type="InterPro" id="IPR003656">
    <property type="entry name" value="Znf_BED"/>
</dbReference>
<dbReference type="EMBL" id="JANBOH010000192">
    <property type="protein sequence ID" value="KAJ1644106.1"/>
    <property type="molecule type" value="Genomic_DNA"/>
</dbReference>
<evidence type="ECO:0000256" key="5">
    <source>
        <dbReference type="ARBA" id="ARBA00023242"/>
    </source>
</evidence>
<feature type="compositionally biased region" description="Low complexity" evidence="7">
    <location>
        <begin position="266"/>
        <end position="277"/>
    </location>
</feature>
<evidence type="ECO:0000256" key="3">
    <source>
        <dbReference type="ARBA" id="ARBA00022771"/>
    </source>
</evidence>
<comment type="caution">
    <text evidence="9">The sequence shown here is derived from an EMBL/GenBank/DDBJ whole genome shotgun (WGS) entry which is preliminary data.</text>
</comment>
<gene>
    <name evidence="9" type="ORF">LPJ64_004175</name>
</gene>
<dbReference type="PANTHER" id="PTHR23215">
    <property type="entry name" value="ZINC FINGER PROTEIN 207"/>
    <property type="match status" value="1"/>
</dbReference>
<keyword evidence="10" id="KW-1185">Reference proteome</keyword>
<evidence type="ECO:0000259" key="8">
    <source>
        <dbReference type="PROSITE" id="PS50808"/>
    </source>
</evidence>
<accession>A0A9W8CIU4</accession>
<evidence type="ECO:0000256" key="1">
    <source>
        <dbReference type="ARBA" id="ARBA00004123"/>
    </source>
</evidence>
<dbReference type="PANTHER" id="PTHR23215:SF0">
    <property type="entry name" value="BUB3-INTERACTING AND GLEBS MOTIF-CONTAINING PROTEIN ZNF207"/>
    <property type="match status" value="1"/>
</dbReference>
<evidence type="ECO:0000313" key="10">
    <source>
        <dbReference type="Proteomes" id="UP001145021"/>
    </source>
</evidence>
<dbReference type="Proteomes" id="UP001145021">
    <property type="component" value="Unassembled WGS sequence"/>
</dbReference>
<sequence>MGRKKSRKLVLKPWCWYCEREFEDEKVLIQHQKAKHFKCHICAKRLNTANGMVIHVAQVHKENIKHVPNALPGRDKPDLEIFGSMGIPEEDVIDYEQRMSEKLGEPTAKKQRLQNSSGGGGAVAASNAVDPEQLRLQLEQHRLVMLQTQQQQQQHQHQMHMYGGYPGQPPLPPMSMPMHPGRPPTLHMPPRRPPSIPAMPPQYAPAMGRPPVPLPQMGFRPPVPPMMGMPPRPPAPMMAPPLPMRPPMPPVPPATQKQQAIMTGKPSGSSEPPSSTPINEPISALSAQSPVSAFVDKPMTKLRSTRLIYADASMSVEEHRAQLPKYRFSV</sequence>
<evidence type="ECO:0000256" key="2">
    <source>
        <dbReference type="ARBA" id="ARBA00022723"/>
    </source>
</evidence>
<dbReference type="PROSITE" id="PS00028">
    <property type="entry name" value="ZINC_FINGER_C2H2_1"/>
    <property type="match status" value="1"/>
</dbReference>